<sequence>MCGGLEMVVEVILCFRFSRNIHFPILHQLSNIRPQELKRPCFRHPLPRILPLHGLGYYVCNRHRRVPFVLLVCTLFVLFSEVRLKKSLGLEELQVNKSTIEEAVGGYRKTFYFTFNVIL</sequence>
<dbReference type="EMBL" id="HACM01006320">
    <property type="protein sequence ID" value="CRZ06762.1"/>
    <property type="molecule type" value="Transcribed_RNA"/>
</dbReference>
<organism evidence="1">
    <name type="scientific">Spongospora subterranea</name>
    <dbReference type="NCBI Taxonomy" id="70186"/>
    <lineage>
        <taxon>Eukaryota</taxon>
        <taxon>Sar</taxon>
        <taxon>Rhizaria</taxon>
        <taxon>Endomyxa</taxon>
        <taxon>Phytomyxea</taxon>
        <taxon>Plasmodiophorida</taxon>
        <taxon>Plasmodiophoridae</taxon>
        <taxon>Spongospora</taxon>
    </lineage>
</organism>
<dbReference type="AlphaFoldDB" id="A0A0H5QYG1"/>
<proteinExistence type="predicted"/>
<protein>
    <submittedName>
        <fullName evidence="1">Uncharacterized protein</fullName>
    </submittedName>
</protein>
<reference evidence="1" key="1">
    <citation type="submission" date="2015-04" db="EMBL/GenBank/DDBJ databases">
        <title>The genome sequence of the plant pathogenic Rhizarian Plasmodiophora brassicae reveals insights in its biotrophic life cycle and the origin of chitin synthesis.</title>
        <authorList>
            <person name="Schwelm A."/>
            <person name="Fogelqvist J."/>
            <person name="Knaust A."/>
            <person name="Julke S."/>
            <person name="Lilja T."/>
            <person name="Dhandapani V."/>
            <person name="Bonilla-Rosso G."/>
            <person name="Karlsson M."/>
            <person name="Shevchenko A."/>
            <person name="Choi S.R."/>
            <person name="Kim H.G."/>
            <person name="Park J.Y."/>
            <person name="Lim Y.P."/>
            <person name="Ludwig-Muller J."/>
            <person name="Dixelius C."/>
        </authorList>
    </citation>
    <scope>NUCLEOTIDE SEQUENCE</scope>
    <source>
        <tissue evidence="1">Potato root galls</tissue>
    </source>
</reference>
<accession>A0A0H5QYG1</accession>
<evidence type="ECO:0000313" key="1">
    <source>
        <dbReference type="EMBL" id="CRZ06762.1"/>
    </source>
</evidence>
<name>A0A0H5QYG1_9EUKA</name>